<dbReference type="Proteomes" id="UP001590951">
    <property type="component" value="Unassembled WGS sequence"/>
</dbReference>
<comment type="caution">
    <text evidence="2">The sequence shown here is derived from an EMBL/GenBank/DDBJ whole genome shotgun (WGS) entry which is preliminary data.</text>
</comment>
<keyword evidence="3" id="KW-1185">Reference proteome</keyword>
<sequence length="106" mass="11511">MVQGRDDERPMVFPLPPESSPQMLNTADFNNATLSAPGLVFSKMNRSMVLDVIGPAEESRLQWSELPQNPFNGTAIGAIVLLPRSSENPTQEILLCNIGADWGASN</sequence>
<protein>
    <submittedName>
        <fullName evidence="2">Uncharacterized protein</fullName>
    </submittedName>
</protein>
<name>A0ABR4BMG5_9LECA</name>
<gene>
    <name evidence="2" type="ORF">ABVK25_000281</name>
</gene>
<evidence type="ECO:0000256" key="1">
    <source>
        <dbReference type="SAM" id="MobiDB-lite"/>
    </source>
</evidence>
<accession>A0ABR4BMG5</accession>
<proteinExistence type="predicted"/>
<evidence type="ECO:0000313" key="2">
    <source>
        <dbReference type="EMBL" id="KAL2058989.1"/>
    </source>
</evidence>
<reference evidence="2 3" key="1">
    <citation type="submission" date="2024-09" db="EMBL/GenBank/DDBJ databases">
        <title>Rethinking Asexuality: The Enigmatic Case of Functional Sexual Genes in Lepraria (Stereocaulaceae).</title>
        <authorList>
            <person name="Doellman M."/>
            <person name="Sun Y."/>
            <person name="Barcenas-Pena A."/>
            <person name="Lumbsch H.T."/>
            <person name="Grewe F."/>
        </authorList>
    </citation>
    <scope>NUCLEOTIDE SEQUENCE [LARGE SCALE GENOMIC DNA]</scope>
    <source>
        <strain evidence="2 3">Grewe 0041</strain>
    </source>
</reference>
<feature type="region of interest" description="Disordered" evidence="1">
    <location>
        <begin position="1"/>
        <end position="22"/>
    </location>
</feature>
<evidence type="ECO:0000313" key="3">
    <source>
        <dbReference type="Proteomes" id="UP001590951"/>
    </source>
</evidence>
<dbReference type="EMBL" id="JBHFEH010000001">
    <property type="protein sequence ID" value="KAL2058989.1"/>
    <property type="molecule type" value="Genomic_DNA"/>
</dbReference>
<organism evidence="2 3">
    <name type="scientific">Lepraria finkii</name>
    <dbReference type="NCBI Taxonomy" id="1340010"/>
    <lineage>
        <taxon>Eukaryota</taxon>
        <taxon>Fungi</taxon>
        <taxon>Dikarya</taxon>
        <taxon>Ascomycota</taxon>
        <taxon>Pezizomycotina</taxon>
        <taxon>Lecanoromycetes</taxon>
        <taxon>OSLEUM clade</taxon>
        <taxon>Lecanoromycetidae</taxon>
        <taxon>Lecanorales</taxon>
        <taxon>Lecanorineae</taxon>
        <taxon>Stereocaulaceae</taxon>
        <taxon>Lepraria</taxon>
    </lineage>
</organism>
<feature type="compositionally biased region" description="Basic and acidic residues" evidence="1">
    <location>
        <begin position="1"/>
        <end position="10"/>
    </location>
</feature>